<feature type="compositionally biased region" description="Basic and acidic residues" evidence="1">
    <location>
        <begin position="50"/>
        <end position="64"/>
    </location>
</feature>
<evidence type="ECO:0000313" key="2">
    <source>
        <dbReference type="EMBL" id="MEH0635834.1"/>
    </source>
</evidence>
<dbReference type="Proteomes" id="UP001310290">
    <property type="component" value="Unassembled WGS sequence"/>
</dbReference>
<gene>
    <name evidence="2" type="ORF">QBA35_21310</name>
</gene>
<dbReference type="EMBL" id="JARULZ010000001">
    <property type="protein sequence ID" value="MEH0635834.1"/>
    <property type="molecule type" value="Genomic_DNA"/>
</dbReference>
<comment type="caution">
    <text evidence="2">The sequence shown here is derived from an EMBL/GenBank/DDBJ whole genome shotgun (WGS) entry which is preliminary data.</text>
</comment>
<dbReference type="RefSeq" id="WP_078531462.1">
    <property type="nucleotide sequence ID" value="NZ_JARULZ010000001.1"/>
</dbReference>
<proteinExistence type="predicted"/>
<reference evidence="2" key="1">
    <citation type="submission" date="2023-04" db="EMBL/GenBank/DDBJ databases">
        <title>Genomic diversity of scab-causing Streptomyces spp. in the province of Quebec, Canada.</title>
        <authorList>
            <person name="Biessy A."/>
            <person name="Cadieux M."/>
            <person name="Ciotola M."/>
            <person name="Filion M."/>
        </authorList>
    </citation>
    <scope>NUCLEOTIDE SEQUENCE</scope>
    <source>
        <strain evidence="2">B21-115</strain>
    </source>
</reference>
<feature type="compositionally biased region" description="Pro residues" evidence="1">
    <location>
        <begin position="33"/>
        <end position="46"/>
    </location>
</feature>
<accession>A0ABU8AQ64</accession>
<feature type="region of interest" description="Disordered" evidence="1">
    <location>
        <begin position="29"/>
        <end position="64"/>
    </location>
</feature>
<keyword evidence="3" id="KW-1185">Reference proteome</keyword>
<protein>
    <submittedName>
        <fullName evidence="2">Uncharacterized protein</fullName>
    </submittedName>
</protein>
<sequence length="64" mass="6503">MSTAERRPRPSGVGGVSMRDLLASCAAARAVSTPPPAPPVAPPVTPPVKGEGRRGGQNRCREAA</sequence>
<name>A0ABU8AQ64_9ACTN</name>
<organism evidence="2 3">
    <name type="scientific">Streptomyces bottropensis</name>
    <dbReference type="NCBI Taxonomy" id="42235"/>
    <lineage>
        <taxon>Bacteria</taxon>
        <taxon>Bacillati</taxon>
        <taxon>Actinomycetota</taxon>
        <taxon>Actinomycetes</taxon>
        <taxon>Kitasatosporales</taxon>
        <taxon>Streptomycetaceae</taxon>
        <taxon>Streptomyces</taxon>
    </lineage>
</organism>
<evidence type="ECO:0000256" key="1">
    <source>
        <dbReference type="SAM" id="MobiDB-lite"/>
    </source>
</evidence>
<evidence type="ECO:0000313" key="3">
    <source>
        <dbReference type="Proteomes" id="UP001310290"/>
    </source>
</evidence>
<dbReference type="GeneID" id="96271870"/>